<protein>
    <recommendedName>
        <fullName evidence="2">dTDP-4-dehydrorhamnose reductase</fullName>
        <ecNumber evidence="2">1.1.1.133</ecNumber>
    </recommendedName>
</protein>
<sequence length="311" mass="34785">MKHWLVTGASGLLGLNFALHFASRFHITGVVNHHPLRHPPFEVVSADLTRPEAVERLIEETKPEVVLHTAALANLDVCEQHPELAWRLNAEVPAELARVCAQKGIRLVHISTDAVFDGQRGNYTEEDVPNPLSTYARSKLAAEQYVLQTYPQALVARVNFYGWSLQGRRSLAEFFFYNLSQGHRVNGFVDVIFCPLEATQLSEILVTLVERDCQGLYHVVSRECLSKYAFGCALAERFGLDASLITPISVNDSQLRAPRAPNLTLSTAKLQAVVGEVPGQREGLERFYQHYREGRAAYLRAMALDLEHPQA</sequence>
<comment type="similarity">
    <text evidence="1 2">Belongs to the dTDP-4-dehydrorhamnose reductase family.</text>
</comment>
<dbReference type="GO" id="GO:0008831">
    <property type="term" value="F:dTDP-4-dehydrorhamnose reductase activity"/>
    <property type="evidence" value="ECO:0007669"/>
    <property type="project" value="UniProtKB-EC"/>
</dbReference>
<dbReference type="RefSeq" id="WP_054520435.1">
    <property type="nucleotide sequence ID" value="NZ_LGKO01000002.1"/>
</dbReference>
<dbReference type="PANTHER" id="PTHR10491">
    <property type="entry name" value="DTDP-4-DEHYDRORHAMNOSE REDUCTASE"/>
    <property type="match status" value="1"/>
</dbReference>
<keyword evidence="5" id="KW-1185">Reference proteome</keyword>
<dbReference type="EMBL" id="LGKO01000002">
    <property type="protein sequence ID" value="KPL84000.1"/>
    <property type="molecule type" value="Genomic_DNA"/>
</dbReference>
<dbReference type="Gene3D" id="3.40.50.720">
    <property type="entry name" value="NAD(P)-binding Rossmann-like Domain"/>
    <property type="match status" value="1"/>
</dbReference>
<keyword evidence="2" id="KW-0560">Oxidoreductase</keyword>
<dbReference type="UniPathway" id="UPA00124"/>
<dbReference type="SUPFAM" id="SSF51735">
    <property type="entry name" value="NAD(P)-binding Rossmann-fold domains"/>
    <property type="match status" value="1"/>
</dbReference>
<dbReference type="InterPro" id="IPR005913">
    <property type="entry name" value="dTDP_dehydrorham_reduct"/>
</dbReference>
<dbReference type="EC" id="1.1.1.133" evidence="2"/>
<comment type="pathway">
    <text evidence="2">Carbohydrate biosynthesis; dTDP-L-rhamnose biosynthesis.</text>
</comment>
<name>A0A0P6XMG3_9CHLR</name>
<dbReference type="OrthoDB" id="9803892at2"/>
<organism evidence="4 5">
    <name type="scientific">Thermanaerothrix daxensis</name>
    <dbReference type="NCBI Taxonomy" id="869279"/>
    <lineage>
        <taxon>Bacteria</taxon>
        <taxon>Bacillati</taxon>
        <taxon>Chloroflexota</taxon>
        <taxon>Anaerolineae</taxon>
        <taxon>Anaerolineales</taxon>
        <taxon>Anaerolineaceae</taxon>
        <taxon>Thermanaerothrix</taxon>
    </lineage>
</organism>
<dbReference type="GO" id="GO:0019305">
    <property type="term" value="P:dTDP-rhamnose biosynthetic process"/>
    <property type="evidence" value="ECO:0007669"/>
    <property type="project" value="UniProtKB-UniPathway"/>
</dbReference>
<evidence type="ECO:0000256" key="2">
    <source>
        <dbReference type="RuleBase" id="RU364082"/>
    </source>
</evidence>
<dbReference type="AlphaFoldDB" id="A0A0P6XMG3"/>
<dbReference type="Pfam" id="PF04321">
    <property type="entry name" value="RmlD_sub_bind"/>
    <property type="match status" value="1"/>
</dbReference>
<dbReference type="PANTHER" id="PTHR10491:SF4">
    <property type="entry name" value="METHIONINE ADENOSYLTRANSFERASE 2 SUBUNIT BETA"/>
    <property type="match status" value="1"/>
</dbReference>
<dbReference type="InterPro" id="IPR029903">
    <property type="entry name" value="RmlD-like-bd"/>
</dbReference>
<evidence type="ECO:0000259" key="3">
    <source>
        <dbReference type="Pfam" id="PF04321"/>
    </source>
</evidence>
<proteinExistence type="inferred from homology"/>
<feature type="domain" description="RmlD-like substrate binding" evidence="3">
    <location>
        <begin position="4"/>
        <end position="292"/>
    </location>
</feature>
<dbReference type="STRING" id="869279.SE15_02070"/>
<comment type="caution">
    <text evidence="4">The sequence shown here is derived from an EMBL/GenBank/DDBJ whole genome shotgun (WGS) entry which is preliminary data.</text>
</comment>
<evidence type="ECO:0000313" key="4">
    <source>
        <dbReference type="EMBL" id="KPL84000.1"/>
    </source>
</evidence>
<reference evidence="4 5" key="1">
    <citation type="submission" date="2015-07" db="EMBL/GenBank/DDBJ databases">
        <title>Whole genome sequence of Thermanaerothrix daxensis DSM 23592.</title>
        <authorList>
            <person name="Hemp J."/>
            <person name="Ward L.M."/>
            <person name="Pace L.A."/>
            <person name="Fischer W.W."/>
        </authorList>
    </citation>
    <scope>NUCLEOTIDE SEQUENCE [LARGE SCALE GENOMIC DNA]</scope>
    <source>
        <strain evidence="4 5">GNS-1</strain>
    </source>
</reference>
<gene>
    <name evidence="4" type="ORF">SE15_02070</name>
</gene>
<dbReference type="Proteomes" id="UP000050544">
    <property type="component" value="Unassembled WGS sequence"/>
</dbReference>
<comment type="function">
    <text evidence="2">Catalyzes the reduction of dTDP-6-deoxy-L-lyxo-4-hexulose to yield dTDP-L-rhamnose.</text>
</comment>
<keyword evidence="2" id="KW-0521">NADP</keyword>
<dbReference type="CDD" id="cd05254">
    <property type="entry name" value="dTDP_HR_like_SDR_e"/>
    <property type="match status" value="1"/>
</dbReference>
<evidence type="ECO:0000256" key="1">
    <source>
        <dbReference type="ARBA" id="ARBA00010944"/>
    </source>
</evidence>
<evidence type="ECO:0000313" key="5">
    <source>
        <dbReference type="Proteomes" id="UP000050544"/>
    </source>
</evidence>
<dbReference type="InterPro" id="IPR036291">
    <property type="entry name" value="NAD(P)-bd_dom_sf"/>
</dbReference>
<accession>A0A0P6XMG3</accession>